<evidence type="ECO:0000313" key="1">
    <source>
        <dbReference type="EMBL" id="QPS83299.1"/>
    </source>
</evidence>
<dbReference type="AlphaFoldDB" id="A0A7T3DGE3"/>
<accession>A0A7T3DGE3</accession>
<sequence>MGLYSHYTTDQLTAMRDRLSVAFEQRLTGPASAAGHGRSVQFQQDGGRQLQQQIIAINEELLRRAGGGSRRPIYLA</sequence>
<gene>
    <name evidence="1" type="ORF">I6G47_09620</name>
</gene>
<dbReference type="KEGG" id="dla:I6G47_09620"/>
<name>A0A7T3DGE3_9BURK</name>
<evidence type="ECO:0008006" key="3">
    <source>
        <dbReference type="Google" id="ProtNLM"/>
    </source>
</evidence>
<organism evidence="1 2">
    <name type="scientific">Delftia lacustris</name>
    <dbReference type="NCBI Taxonomy" id="558537"/>
    <lineage>
        <taxon>Bacteria</taxon>
        <taxon>Pseudomonadati</taxon>
        <taxon>Pseudomonadota</taxon>
        <taxon>Betaproteobacteria</taxon>
        <taxon>Burkholderiales</taxon>
        <taxon>Comamonadaceae</taxon>
        <taxon>Delftia</taxon>
    </lineage>
</organism>
<proteinExistence type="predicted"/>
<dbReference type="EMBL" id="CP065748">
    <property type="protein sequence ID" value="QPS83299.1"/>
    <property type="molecule type" value="Genomic_DNA"/>
</dbReference>
<evidence type="ECO:0000313" key="2">
    <source>
        <dbReference type="Proteomes" id="UP000595064"/>
    </source>
</evidence>
<keyword evidence="2" id="KW-1185">Reference proteome</keyword>
<dbReference type="RefSeq" id="WP_016452976.1">
    <property type="nucleotide sequence ID" value="NZ_CP065748.1"/>
</dbReference>
<protein>
    <recommendedName>
        <fullName evidence="3">GpW protein</fullName>
    </recommendedName>
</protein>
<reference evidence="1 2" key="1">
    <citation type="submission" date="2020-12" db="EMBL/GenBank/DDBJ databases">
        <title>FDA dAtabase for Regulatory Grade micrObial Sequences (FDA-ARGOS): Supporting development and validation of Infectious Disease Dx tests.</title>
        <authorList>
            <person name="Sproer C."/>
            <person name="Gronow S."/>
            <person name="Severitt S."/>
            <person name="Schroder I."/>
            <person name="Tallon L."/>
            <person name="Sadzewicz L."/>
            <person name="Zhao X."/>
            <person name="Boylan J."/>
            <person name="Ott S."/>
            <person name="Bowen H."/>
            <person name="Vavikolanu K."/>
            <person name="Mehta A."/>
            <person name="Aluvathingal J."/>
            <person name="Nadendla S."/>
            <person name="Lowell S."/>
            <person name="Myers T."/>
            <person name="Yan Y."/>
            <person name="Sichtig H."/>
        </authorList>
    </citation>
    <scope>NUCLEOTIDE SEQUENCE [LARGE SCALE GENOMIC DNA]</scope>
    <source>
        <strain evidence="1 2">FDAARGOS_890</strain>
    </source>
</reference>
<dbReference type="Proteomes" id="UP000595064">
    <property type="component" value="Chromosome"/>
</dbReference>